<accession>A0A7W7WKR2</accession>
<feature type="domain" description="N-acetyltransferase" evidence="1">
    <location>
        <begin position="118"/>
        <end position="252"/>
    </location>
</feature>
<reference evidence="2 3" key="1">
    <citation type="submission" date="2020-08" db="EMBL/GenBank/DDBJ databases">
        <title>Sequencing the genomes of 1000 actinobacteria strains.</title>
        <authorList>
            <person name="Klenk H.-P."/>
        </authorList>
    </citation>
    <scope>NUCLEOTIDE SEQUENCE [LARGE SCALE GENOMIC DNA]</scope>
    <source>
        <strain evidence="2 3">DSM 44786</strain>
    </source>
</reference>
<dbReference type="AlphaFoldDB" id="A0A7W7WKR2"/>
<dbReference type="Pfam" id="PF00583">
    <property type="entry name" value="Acetyltransf_1"/>
    <property type="match status" value="1"/>
</dbReference>
<proteinExistence type="predicted"/>
<dbReference type="GO" id="GO:0016747">
    <property type="term" value="F:acyltransferase activity, transferring groups other than amino-acyl groups"/>
    <property type="evidence" value="ECO:0007669"/>
    <property type="project" value="InterPro"/>
</dbReference>
<keyword evidence="2" id="KW-0808">Transferase</keyword>
<dbReference type="SUPFAM" id="SSF55729">
    <property type="entry name" value="Acyl-CoA N-acyltransferases (Nat)"/>
    <property type="match status" value="1"/>
</dbReference>
<dbReference type="Gene3D" id="3.40.630.30">
    <property type="match status" value="1"/>
</dbReference>
<dbReference type="EMBL" id="JACHJR010000001">
    <property type="protein sequence ID" value="MBB4950250.1"/>
    <property type="molecule type" value="Genomic_DNA"/>
</dbReference>
<comment type="caution">
    <text evidence="2">The sequence shown here is derived from an EMBL/GenBank/DDBJ whole genome shotgun (WGS) entry which is preliminary data.</text>
</comment>
<dbReference type="Proteomes" id="UP000573327">
    <property type="component" value="Unassembled WGS sequence"/>
</dbReference>
<evidence type="ECO:0000259" key="1">
    <source>
        <dbReference type="PROSITE" id="PS51186"/>
    </source>
</evidence>
<evidence type="ECO:0000313" key="2">
    <source>
        <dbReference type="EMBL" id="MBB4950250.1"/>
    </source>
</evidence>
<protein>
    <submittedName>
        <fullName evidence="2">N-acetylglutamate synthase-like GNAT family acetyltransferase</fullName>
    </submittedName>
</protein>
<dbReference type="RefSeq" id="WP_184921280.1">
    <property type="nucleotide sequence ID" value="NZ_JACHJR010000001.1"/>
</dbReference>
<sequence length="252" mass="27450">MSTSELLRANAFRTAFARRQATEVREVTGGFLALNDVFPLSYEHNQLHIDGPVGPATLLTLADTALAHAAHRQLTVYDAESGAACVPLFEAAGYQHMTEVVLAHRGPTPAPAAPASPVELTELAAPYRARLWDWMPEVSEETVEQLIARREARLRGAPEVVFLGARTAAGSVAAWADLYRDPATGIAQIEDLVTALDHTGRGHGDTVLTTALHLAADYPLRFLVADAEDWPIQWYTRRGFTPIGECHSFTRS</sequence>
<dbReference type="InterPro" id="IPR016181">
    <property type="entry name" value="Acyl_CoA_acyltransferase"/>
</dbReference>
<evidence type="ECO:0000313" key="3">
    <source>
        <dbReference type="Proteomes" id="UP000573327"/>
    </source>
</evidence>
<name>A0A7W7WKR2_9ACTN</name>
<dbReference type="PROSITE" id="PS51186">
    <property type="entry name" value="GNAT"/>
    <property type="match status" value="1"/>
</dbReference>
<keyword evidence="3" id="KW-1185">Reference proteome</keyword>
<dbReference type="InterPro" id="IPR000182">
    <property type="entry name" value="GNAT_dom"/>
</dbReference>
<gene>
    <name evidence="2" type="ORF">F4556_005785</name>
</gene>
<organism evidence="2 3">
    <name type="scientific">Kitasatospora gansuensis</name>
    <dbReference type="NCBI Taxonomy" id="258050"/>
    <lineage>
        <taxon>Bacteria</taxon>
        <taxon>Bacillati</taxon>
        <taxon>Actinomycetota</taxon>
        <taxon>Actinomycetes</taxon>
        <taxon>Kitasatosporales</taxon>
        <taxon>Streptomycetaceae</taxon>
        <taxon>Kitasatospora</taxon>
    </lineage>
</organism>